<dbReference type="Pfam" id="PF06912">
    <property type="entry name" value="DUF1275"/>
    <property type="match status" value="1"/>
</dbReference>
<protein>
    <submittedName>
        <fullName evidence="2">YoaK family protein</fullName>
    </submittedName>
</protein>
<reference evidence="2 3" key="1">
    <citation type="submission" date="2024-06" db="EMBL/GenBank/DDBJ databases">
        <title>Thioclava kandeliae sp. nov. from a rhizosphere soil sample of Kandelia candel in a mangrove.</title>
        <authorList>
            <person name="Mu T."/>
        </authorList>
    </citation>
    <scope>NUCLEOTIDE SEQUENCE [LARGE SCALE GENOMIC DNA]</scope>
    <source>
        <strain evidence="2 3">CPCC 100088</strain>
    </source>
</reference>
<dbReference type="InterPro" id="IPR010699">
    <property type="entry name" value="DUF1275"/>
</dbReference>
<gene>
    <name evidence="2" type="ORF">VSX56_12500</name>
</gene>
<feature type="transmembrane region" description="Helical" evidence="1">
    <location>
        <begin position="94"/>
        <end position="115"/>
    </location>
</feature>
<dbReference type="RefSeq" id="WP_339112970.1">
    <property type="nucleotide sequence ID" value="NZ_JAYWLC010000009.1"/>
</dbReference>
<organism evidence="2 3">
    <name type="scientific">Thioclava kandeliae</name>
    <dbReference type="NCBI Taxonomy" id="3070818"/>
    <lineage>
        <taxon>Bacteria</taxon>
        <taxon>Pseudomonadati</taxon>
        <taxon>Pseudomonadota</taxon>
        <taxon>Alphaproteobacteria</taxon>
        <taxon>Rhodobacterales</taxon>
        <taxon>Paracoccaceae</taxon>
        <taxon>Thioclava</taxon>
    </lineage>
</organism>
<dbReference type="PANTHER" id="PTHR37314:SF4">
    <property type="entry name" value="UPF0700 TRANSMEMBRANE PROTEIN YOAK"/>
    <property type="match status" value="1"/>
</dbReference>
<dbReference type="Proteomes" id="UP001438953">
    <property type="component" value="Unassembled WGS sequence"/>
</dbReference>
<keyword evidence="1" id="KW-1133">Transmembrane helix</keyword>
<accession>A0ABV1SI64</accession>
<feature type="transmembrane region" description="Helical" evidence="1">
    <location>
        <begin position="61"/>
        <end position="82"/>
    </location>
</feature>
<feature type="transmembrane region" description="Helical" evidence="1">
    <location>
        <begin position="208"/>
        <end position="226"/>
    </location>
</feature>
<proteinExistence type="predicted"/>
<evidence type="ECO:0000313" key="2">
    <source>
        <dbReference type="EMBL" id="MER5172594.1"/>
    </source>
</evidence>
<evidence type="ECO:0000256" key="1">
    <source>
        <dbReference type="SAM" id="Phobius"/>
    </source>
</evidence>
<sequence length="234" mass="24035">MLIRVGEERTEAIDISLAGVLSFVAGGLNAVGFIIVGSFTANMTGNVSAMADEIATGHPGVGLLLAVYVSAFIAGAMVAALMIAAGEKRGVRSIYALGIGVEGIIVAALGAALLAFGQTPLQLATILLLSFVMGLQNAVTTMISKAKVRSTHVSGMATDIGIELAALLGDAQARKAALPKLRLHSVTLAAFTLGGIVCAVLFTAIGMWVFWVAAFGLMMVSGAELYRACRLNRP</sequence>
<name>A0ABV1SI64_9RHOB</name>
<feature type="transmembrane region" description="Helical" evidence="1">
    <location>
        <begin position="12"/>
        <end position="41"/>
    </location>
</feature>
<dbReference type="EMBL" id="JAYWLC010000009">
    <property type="protein sequence ID" value="MER5172594.1"/>
    <property type="molecule type" value="Genomic_DNA"/>
</dbReference>
<comment type="caution">
    <text evidence="2">The sequence shown here is derived from an EMBL/GenBank/DDBJ whole genome shotgun (WGS) entry which is preliminary data.</text>
</comment>
<feature type="transmembrane region" description="Helical" evidence="1">
    <location>
        <begin position="183"/>
        <end position="202"/>
    </location>
</feature>
<keyword evidence="1" id="KW-0812">Transmembrane</keyword>
<keyword evidence="3" id="KW-1185">Reference proteome</keyword>
<evidence type="ECO:0000313" key="3">
    <source>
        <dbReference type="Proteomes" id="UP001438953"/>
    </source>
</evidence>
<keyword evidence="1" id="KW-0472">Membrane</keyword>
<feature type="transmembrane region" description="Helical" evidence="1">
    <location>
        <begin position="121"/>
        <end position="139"/>
    </location>
</feature>
<dbReference type="PANTHER" id="PTHR37314">
    <property type="entry name" value="SLR0142 PROTEIN"/>
    <property type="match status" value="1"/>
</dbReference>